<dbReference type="InterPro" id="IPR012337">
    <property type="entry name" value="RNaseH-like_sf"/>
</dbReference>
<feature type="domain" description="Integrase catalytic" evidence="1">
    <location>
        <begin position="17"/>
        <end position="104"/>
    </location>
</feature>
<sequence>LAGKQRRIPFPQKAKYRAEKQLELVHGDLCGPIAPATPSGRRHFLLLVDDCSRYMWLVLLTSKDETAAALKRFQASAEGEASRKLRTLRTDRGGEFTSNALVAH</sequence>
<reference evidence="2" key="3">
    <citation type="submission" date="2022-06" db="UniProtKB">
        <authorList>
            <consortium name="EnsemblPlants"/>
        </authorList>
    </citation>
    <scope>IDENTIFICATION</scope>
</reference>
<proteinExistence type="predicted"/>
<accession>A0A8R7UCL9</accession>
<dbReference type="Pfam" id="PF00665">
    <property type="entry name" value="rve"/>
    <property type="match status" value="1"/>
</dbReference>
<dbReference type="InterPro" id="IPR036397">
    <property type="entry name" value="RNaseH_sf"/>
</dbReference>
<protein>
    <recommendedName>
        <fullName evidence="1">Integrase catalytic domain-containing protein</fullName>
    </recommendedName>
</protein>
<dbReference type="InterPro" id="IPR039537">
    <property type="entry name" value="Retrotran_Ty1/copia-like"/>
</dbReference>
<reference evidence="3" key="1">
    <citation type="journal article" date="2013" name="Nature">
        <title>Draft genome of the wheat A-genome progenitor Triticum urartu.</title>
        <authorList>
            <person name="Ling H.Q."/>
            <person name="Zhao S."/>
            <person name="Liu D."/>
            <person name="Wang J."/>
            <person name="Sun H."/>
            <person name="Zhang C."/>
            <person name="Fan H."/>
            <person name="Li D."/>
            <person name="Dong L."/>
            <person name="Tao Y."/>
            <person name="Gao C."/>
            <person name="Wu H."/>
            <person name="Li Y."/>
            <person name="Cui Y."/>
            <person name="Guo X."/>
            <person name="Zheng S."/>
            <person name="Wang B."/>
            <person name="Yu K."/>
            <person name="Liang Q."/>
            <person name="Yang W."/>
            <person name="Lou X."/>
            <person name="Chen J."/>
            <person name="Feng M."/>
            <person name="Jian J."/>
            <person name="Zhang X."/>
            <person name="Luo G."/>
            <person name="Jiang Y."/>
            <person name="Liu J."/>
            <person name="Wang Z."/>
            <person name="Sha Y."/>
            <person name="Zhang B."/>
            <person name="Wu H."/>
            <person name="Tang D."/>
            <person name="Shen Q."/>
            <person name="Xue P."/>
            <person name="Zou S."/>
            <person name="Wang X."/>
            <person name="Liu X."/>
            <person name="Wang F."/>
            <person name="Yang Y."/>
            <person name="An X."/>
            <person name="Dong Z."/>
            <person name="Zhang K."/>
            <person name="Zhang X."/>
            <person name="Luo M.C."/>
            <person name="Dvorak J."/>
            <person name="Tong Y."/>
            <person name="Wang J."/>
            <person name="Yang H."/>
            <person name="Li Z."/>
            <person name="Wang D."/>
            <person name="Zhang A."/>
            <person name="Wang J."/>
        </authorList>
    </citation>
    <scope>NUCLEOTIDE SEQUENCE</scope>
    <source>
        <strain evidence="3">cv. G1812</strain>
    </source>
</reference>
<keyword evidence="3" id="KW-1185">Reference proteome</keyword>
<reference evidence="2" key="2">
    <citation type="submission" date="2018-03" db="EMBL/GenBank/DDBJ databases">
        <title>The Triticum urartu genome reveals the dynamic nature of wheat genome evolution.</title>
        <authorList>
            <person name="Ling H."/>
            <person name="Ma B."/>
            <person name="Shi X."/>
            <person name="Liu H."/>
            <person name="Dong L."/>
            <person name="Sun H."/>
            <person name="Cao Y."/>
            <person name="Gao Q."/>
            <person name="Zheng S."/>
            <person name="Li Y."/>
            <person name="Yu Y."/>
            <person name="Du H."/>
            <person name="Qi M."/>
            <person name="Li Y."/>
            <person name="Yu H."/>
            <person name="Cui Y."/>
            <person name="Wang N."/>
            <person name="Chen C."/>
            <person name="Wu H."/>
            <person name="Zhao Y."/>
            <person name="Zhang J."/>
            <person name="Li Y."/>
            <person name="Zhou W."/>
            <person name="Zhang B."/>
            <person name="Hu W."/>
            <person name="Eijk M."/>
            <person name="Tang J."/>
            <person name="Witsenboer H."/>
            <person name="Zhao S."/>
            <person name="Li Z."/>
            <person name="Zhang A."/>
            <person name="Wang D."/>
            <person name="Liang C."/>
        </authorList>
    </citation>
    <scope>NUCLEOTIDE SEQUENCE [LARGE SCALE GENOMIC DNA]</scope>
    <source>
        <strain evidence="2">cv. G1812</strain>
    </source>
</reference>
<dbReference type="AlphaFoldDB" id="A0A8R7UCL9"/>
<dbReference type="SUPFAM" id="SSF53098">
    <property type="entry name" value="Ribonuclease H-like"/>
    <property type="match status" value="1"/>
</dbReference>
<dbReference type="PANTHER" id="PTHR42648">
    <property type="entry name" value="TRANSPOSASE, PUTATIVE-RELATED"/>
    <property type="match status" value="1"/>
</dbReference>
<dbReference type="EnsemblPlants" id="TuG1812G0500000227.01.T01">
    <property type="protein sequence ID" value="TuG1812G0500000227.01.T01.cds245505"/>
    <property type="gene ID" value="TuG1812G0500000227.01"/>
</dbReference>
<dbReference type="Gene3D" id="3.30.420.10">
    <property type="entry name" value="Ribonuclease H-like superfamily/Ribonuclease H"/>
    <property type="match status" value="1"/>
</dbReference>
<organism evidence="2 3">
    <name type="scientific">Triticum urartu</name>
    <name type="common">Red wild einkorn</name>
    <name type="synonym">Crithodium urartu</name>
    <dbReference type="NCBI Taxonomy" id="4572"/>
    <lineage>
        <taxon>Eukaryota</taxon>
        <taxon>Viridiplantae</taxon>
        <taxon>Streptophyta</taxon>
        <taxon>Embryophyta</taxon>
        <taxon>Tracheophyta</taxon>
        <taxon>Spermatophyta</taxon>
        <taxon>Magnoliopsida</taxon>
        <taxon>Liliopsida</taxon>
        <taxon>Poales</taxon>
        <taxon>Poaceae</taxon>
        <taxon>BOP clade</taxon>
        <taxon>Pooideae</taxon>
        <taxon>Triticodae</taxon>
        <taxon>Triticeae</taxon>
        <taxon>Triticinae</taxon>
        <taxon>Triticum</taxon>
    </lineage>
</organism>
<evidence type="ECO:0000313" key="2">
    <source>
        <dbReference type="EnsemblPlants" id="TuG1812G0500000227.01.T01.cds245505"/>
    </source>
</evidence>
<evidence type="ECO:0000313" key="3">
    <source>
        <dbReference type="Proteomes" id="UP000015106"/>
    </source>
</evidence>
<dbReference type="InterPro" id="IPR001584">
    <property type="entry name" value="Integrase_cat-core"/>
</dbReference>
<dbReference type="PANTHER" id="PTHR42648:SF25">
    <property type="entry name" value="RNA-DIRECTED DNA POLYMERASE"/>
    <property type="match status" value="1"/>
</dbReference>
<dbReference type="PROSITE" id="PS50994">
    <property type="entry name" value="INTEGRASE"/>
    <property type="match status" value="1"/>
</dbReference>
<evidence type="ECO:0000259" key="1">
    <source>
        <dbReference type="PROSITE" id="PS50994"/>
    </source>
</evidence>
<dbReference type="GO" id="GO:0003676">
    <property type="term" value="F:nucleic acid binding"/>
    <property type="evidence" value="ECO:0007669"/>
    <property type="project" value="InterPro"/>
</dbReference>
<name>A0A8R7UCL9_TRIUA</name>
<dbReference type="Proteomes" id="UP000015106">
    <property type="component" value="Chromosome 5"/>
</dbReference>
<dbReference type="Gramene" id="TuG1812G0500000227.01.T01">
    <property type="protein sequence ID" value="TuG1812G0500000227.01.T01.cds245505"/>
    <property type="gene ID" value="TuG1812G0500000227.01"/>
</dbReference>
<dbReference type="GO" id="GO:0015074">
    <property type="term" value="P:DNA integration"/>
    <property type="evidence" value="ECO:0007669"/>
    <property type="project" value="InterPro"/>
</dbReference>